<dbReference type="GO" id="GO:0000922">
    <property type="term" value="C:spindle pole"/>
    <property type="evidence" value="ECO:0007669"/>
    <property type="project" value="TreeGrafter"/>
</dbReference>
<protein>
    <submittedName>
        <fullName evidence="5">WD repeat-containing protein 73</fullName>
    </submittedName>
</protein>
<feature type="repeat" description="WD" evidence="2">
    <location>
        <begin position="743"/>
        <end position="779"/>
    </location>
</feature>
<dbReference type="GO" id="GO:0008270">
    <property type="term" value="F:zinc ion binding"/>
    <property type="evidence" value="ECO:0007669"/>
    <property type="project" value="UniProtKB-KW"/>
</dbReference>
<keyword evidence="1" id="KW-0479">Metal-binding</keyword>
<gene>
    <name evidence="5" type="ORF">Fcan01_21869</name>
</gene>
<feature type="region of interest" description="Disordered" evidence="3">
    <location>
        <begin position="189"/>
        <end position="215"/>
    </location>
</feature>
<dbReference type="PROSITE" id="PS00028">
    <property type="entry name" value="ZINC_FINGER_C2H2_1"/>
    <property type="match status" value="1"/>
</dbReference>
<reference evidence="5 6" key="1">
    <citation type="submission" date="2015-12" db="EMBL/GenBank/DDBJ databases">
        <title>The genome of Folsomia candida.</title>
        <authorList>
            <person name="Faddeeva A."/>
            <person name="Derks M.F."/>
            <person name="Anvar Y."/>
            <person name="Smit S."/>
            <person name="Van Straalen N."/>
            <person name="Roelofs D."/>
        </authorList>
    </citation>
    <scope>NUCLEOTIDE SEQUENCE [LARGE SCALE GENOMIC DNA]</scope>
    <source>
        <strain evidence="5 6">VU population</strain>
        <tissue evidence="5">Whole body</tissue>
    </source>
</reference>
<dbReference type="EMBL" id="LNIX01000022">
    <property type="protein sequence ID" value="OXA43345.1"/>
    <property type="molecule type" value="Genomic_DNA"/>
</dbReference>
<feature type="compositionally biased region" description="Polar residues" evidence="3">
    <location>
        <begin position="239"/>
        <end position="254"/>
    </location>
</feature>
<dbReference type="Proteomes" id="UP000198287">
    <property type="component" value="Unassembled WGS sequence"/>
</dbReference>
<dbReference type="PANTHER" id="PTHR46947:SF1">
    <property type="entry name" value="WD REPEAT-CONTAINING PROTEIN 73"/>
    <property type="match status" value="1"/>
</dbReference>
<dbReference type="Gene3D" id="3.30.160.60">
    <property type="entry name" value="Classic Zinc Finger"/>
    <property type="match status" value="1"/>
</dbReference>
<dbReference type="PROSITE" id="PS50294">
    <property type="entry name" value="WD_REPEATS_REGION"/>
    <property type="match status" value="1"/>
</dbReference>
<sequence length="779" mass="86345">MVPTRQNSVILALPVDSYRIEFNPKTGKEMLICMHDSCRYRTDKNSNFKRHLATMHQLLEAARTCCEERFLTKFNLTHHNKTVHKNGYKCTTCSKEFTRNALLLRHQLTHSGKKPWGCTLCIYRSISKGNVQRHGEKVHNMLIKPQEMVHATSTLHPLLSVASGSSSRSIVTPEPEEVVVPSSSRHFLSVASGSSGNEPPKPQVVVNSPKDDSSPLPPLISHSIDSMLHKPPEIVLPSPANNEDTINVSNSTRHSPPVWKREGLGSNFFSCSSWVLSQKQQQQQGLNGMGMVMTGHQQCLDLRLPREETRRIFKSDGQVPGYFLHGFFLNGPPPPRFVEEVTTNKKVLKRGNNSCDKEKVHYLPKKLRVSKQYKDCIIWWITMEPKILEEDRDEWIYNSMKKYSNLYMFELEFPADVFEVIDEMSICLSGCQPYSKKTEILQLALPPKLFPKDIEEGLCKDRDFQIVSGGYASSNILQIKPVKSSSCSGSVVACTQGGENSVTLYQLGDENCAVIKEFCKLPVSPSLDLHAKQSLGILATTESSLFLGTSSSVQEWDLNSASPPVPLRHALPSSISLGEKVTKIKLLENKTMFFLGDNGVVLLHDLRTPSSSPISFTSSKSTSISKAEVEILFSFDTICDTVAILDSYGGYEKFDVRQPSPGVRVGLPVVFGGSGDDDVGKTGSGVLRDSFNIQFSPSSQQGSSTEPVFLVSGLDSSQVHILQGVDHQSSSSPGVDVDALFVHDGHSKRVTAAVFHPSVERLIFSASVDSMLHAWQYIQ</sequence>
<organism evidence="5 6">
    <name type="scientific">Folsomia candida</name>
    <name type="common">Springtail</name>
    <dbReference type="NCBI Taxonomy" id="158441"/>
    <lineage>
        <taxon>Eukaryota</taxon>
        <taxon>Metazoa</taxon>
        <taxon>Ecdysozoa</taxon>
        <taxon>Arthropoda</taxon>
        <taxon>Hexapoda</taxon>
        <taxon>Collembola</taxon>
        <taxon>Entomobryomorpha</taxon>
        <taxon>Isotomoidea</taxon>
        <taxon>Isotomidae</taxon>
        <taxon>Proisotominae</taxon>
        <taxon>Folsomia</taxon>
    </lineage>
</organism>
<dbReference type="AlphaFoldDB" id="A0A226DCQ1"/>
<evidence type="ECO:0000259" key="4">
    <source>
        <dbReference type="PROSITE" id="PS50157"/>
    </source>
</evidence>
<comment type="caution">
    <text evidence="5">The sequence shown here is derived from an EMBL/GenBank/DDBJ whole genome shotgun (WGS) entry which is preliminary data.</text>
</comment>
<accession>A0A226DCQ1</accession>
<proteinExistence type="predicted"/>
<evidence type="ECO:0000313" key="6">
    <source>
        <dbReference type="Proteomes" id="UP000198287"/>
    </source>
</evidence>
<dbReference type="GO" id="GO:0031122">
    <property type="term" value="P:cytoplasmic microtubule organization"/>
    <property type="evidence" value="ECO:0007669"/>
    <property type="project" value="TreeGrafter"/>
</dbReference>
<dbReference type="SMART" id="SM00355">
    <property type="entry name" value="ZnF_C2H2"/>
    <property type="match status" value="3"/>
</dbReference>
<dbReference type="PROSITE" id="PS50157">
    <property type="entry name" value="ZINC_FINGER_C2H2_2"/>
    <property type="match status" value="1"/>
</dbReference>
<dbReference type="PANTHER" id="PTHR46947">
    <property type="entry name" value="WD REPEAT-CONTAINING PROTEIN 73"/>
    <property type="match status" value="1"/>
</dbReference>
<evidence type="ECO:0000313" key="5">
    <source>
        <dbReference type="EMBL" id="OXA43345.1"/>
    </source>
</evidence>
<dbReference type="InterPro" id="IPR042795">
    <property type="entry name" value="Wdr73"/>
</dbReference>
<dbReference type="SUPFAM" id="SSF57667">
    <property type="entry name" value="beta-beta-alpha zinc fingers"/>
    <property type="match status" value="1"/>
</dbReference>
<feature type="domain" description="C2H2-type" evidence="4">
    <location>
        <begin position="88"/>
        <end position="115"/>
    </location>
</feature>
<dbReference type="Gene3D" id="2.130.10.10">
    <property type="entry name" value="YVTN repeat-like/Quinoprotein amine dehydrogenase"/>
    <property type="match status" value="1"/>
</dbReference>
<keyword evidence="1" id="KW-0863">Zinc-finger</keyword>
<keyword evidence="1" id="KW-0862">Zinc</keyword>
<dbReference type="InterPro" id="IPR013087">
    <property type="entry name" value="Znf_C2H2_type"/>
</dbReference>
<dbReference type="OrthoDB" id="9822052at2759"/>
<name>A0A226DCQ1_FOLCA</name>
<evidence type="ECO:0000256" key="1">
    <source>
        <dbReference type="PROSITE-ProRule" id="PRU00042"/>
    </source>
</evidence>
<dbReference type="OMA" id="YMFELEF"/>
<dbReference type="InterPro" id="IPR001680">
    <property type="entry name" value="WD40_rpt"/>
</dbReference>
<dbReference type="PROSITE" id="PS50082">
    <property type="entry name" value="WD_REPEATS_2"/>
    <property type="match status" value="1"/>
</dbReference>
<keyword evidence="6" id="KW-1185">Reference proteome</keyword>
<dbReference type="SUPFAM" id="SSF50978">
    <property type="entry name" value="WD40 repeat-like"/>
    <property type="match status" value="1"/>
</dbReference>
<dbReference type="InterPro" id="IPR015943">
    <property type="entry name" value="WD40/YVTN_repeat-like_dom_sf"/>
</dbReference>
<dbReference type="InterPro" id="IPR036322">
    <property type="entry name" value="WD40_repeat_dom_sf"/>
</dbReference>
<evidence type="ECO:0000256" key="3">
    <source>
        <dbReference type="SAM" id="MobiDB-lite"/>
    </source>
</evidence>
<dbReference type="STRING" id="158441.A0A226DCQ1"/>
<dbReference type="InterPro" id="IPR036236">
    <property type="entry name" value="Znf_C2H2_sf"/>
</dbReference>
<evidence type="ECO:0000256" key="2">
    <source>
        <dbReference type="PROSITE-ProRule" id="PRU00221"/>
    </source>
</evidence>
<dbReference type="GO" id="GO:0005829">
    <property type="term" value="C:cytosol"/>
    <property type="evidence" value="ECO:0007669"/>
    <property type="project" value="TreeGrafter"/>
</dbReference>
<dbReference type="SMART" id="SM00320">
    <property type="entry name" value="WD40"/>
    <property type="match status" value="1"/>
</dbReference>
<feature type="region of interest" description="Disordered" evidence="3">
    <location>
        <begin position="235"/>
        <end position="259"/>
    </location>
</feature>
<keyword evidence="2" id="KW-0853">WD repeat</keyword>